<reference evidence="2" key="1">
    <citation type="submission" date="2025-08" db="UniProtKB">
        <authorList>
            <consortium name="Ensembl"/>
        </authorList>
    </citation>
    <scope>IDENTIFICATION</scope>
</reference>
<dbReference type="GO" id="GO:0005829">
    <property type="term" value="C:cytosol"/>
    <property type="evidence" value="ECO:0007669"/>
    <property type="project" value="TreeGrafter"/>
</dbReference>
<dbReference type="Ensembl" id="ENSBJAT00000011907.1">
    <property type="protein sequence ID" value="ENSBJAP00000011578.1"/>
    <property type="gene ID" value="ENSBJAG00000007843.1"/>
</dbReference>
<evidence type="ECO:0000313" key="2">
    <source>
        <dbReference type="Ensembl" id="ENSBJAP00000011578.1"/>
    </source>
</evidence>
<keyword evidence="3" id="KW-1185">Reference proteome</keyword>
<dbReference type="Proteomes" id="UP000694555">
    <property type="component" value="Unplaced"/>
</dbReference>
<feature type="compositionally biased region" description="Basic and acidic residues" evidence="1">
    <location>
        <begin position="225"/>
        <end position="241"/>
    </location>
</feature>
<reference evidence="2" key="2">
    <citation type="submission" date="2025-09" db="UniProtKB">
        <authorList>
            <consortium name="Ensembl"/>
        </authorList>
    </citation>
    <scope>IDENTIFICATION</scope>
</reference>
<feature type="region of interest" description="Disordered" evidence="1">
    <location>
        <begin position="329"/>
        <end position="351"/>
    </location>
</feature>
<dbReference type="GO" id="GO:0008017">
    <property type="term" value="F:microtubule binding"/>
    <property type="evidence" value="ECO:0007669"/>
    <property type="project" value="TreeGrafter"/>
</dbReference>
<dbReference type="GO" id="GO:0046599">
    <property type="term" value="P:regulation of centriole replication"/>
    <property type="evidence" value="ECO:0007669"/>
    <property type="project" value="TreeGrafter"/>
</dbReference>
<dbReference type="GO" id="GO:0005814">
    <property type="term" value="C:centriole"/>
    <property type="evidence" value="ECO:0007669"/>
    <property type="project" value="TreeGrafter"/>
</dbReference>
<feature type="compositionally biased region" description="Polar residues" evidence="1">
    <location>
        <begin position="391"/>
        <end position="421"/>
    </location>
</feature>
<dbReference type="PANTHER" id="PTHR21553">
    <property type="entry name" value="ALMS1-RELATED"/>
    <property type="match status" value="1"/>
</dbReference>
<accession>A0A8C0B4Y3</accession>
<organism evidence="2 3">
    <name type="scientific">Buteo japonicus</name>
    <dbReference type="NCBI Taxonomy" id="224669"/>
    <lineage>
        <taxon>Eukaryota</taxon>
        <taxon>Metazoa</taxon>
        <taxon>Chordata</taxon>
        <taxon>Craniata</taxon>
        <taxon>Vertebrata</taxon>
        <taxon>Euteleostomi</taxon>
        <taxon>Archelosauria</taxon>
        <taxon>Archosauria</taxon>
        <taxon>Dinosauria</taxon>
        <taxon>Saurischia</taxon>
        <taxon>Theropoda</taxon>
        <taxon>Coelurosauria</taxon>
        <taxon>Aves</taxon>
        <taxon>Neognathae</taxon>
        <taxon>Neoaves</taxon>
        <taxon>Telluraves</taxon>
        <taxon>Accipitrimorphae</taxon>
        <taxon>Accipitriformes</taxon>
        <taxon>Accipitridae</taxon>
        <taxon>Accipitrinae</taxon>
        <taxon>Buteo</taxon>
    </lineage>
</organism>
<sequence length="525" mass="59814">MVDLFPANVLGLRDDNPPDSTAIKHKEGIYSKRPKPKLAWAEEQIMPLEASPGNESVDIIVAVNEGWDLKHMNSIMDSALETSCSLLGNHIYRVFGSSFIFLIIINKKLKLFSSLLEHADHSKSVKTTHSVFKSARFYLHHPMPVCESYFLSNSELSEDGSGIGHARPSSSVVLQNRKKAHRHQCVFSVRHKKDGENEFFPLTAEEDYSKNEDLDVSTSLGNETSGKELLQHGRREAEQKAARNYPLPRSQTTRLNENVEKDLPPRQRTQSSSSLDELWIKFLECQKRHQHHDFRSNGELSLVERLDRLARVLQNPIRHTLIPTKSEKKIKGREQKRIRLPEKSRSESTLKPDATHVEERPYITHDKNNFVELGKNRSGEKIMNKISEHQQYLETPSDTSSEARLSTDHGTTISSTTSESDVVTQTEMETATQTEVSSSISTIDTARLIRAFGHERVRVSPRLSQLYCTINHQKSRSEKWDKGSGKAVGVEYPKVTSERHRKRKEIQVCGQLDQKTILTNCYRNS</sequence>
<protein>
    <submittedName>
        <fullName evidence="2">Uncharacterized protein</fullName>
    </submittedName>
</protein>
<proteinExistence type="predicted"/>
<dbReference type="AlphaFoldDB" id="A0A8C0B4Y3"/>
<evidence type="ECO:0000313" key="3">
    <source>
        <dbReference type="Proteomes" id="UP000694555"/>
    </source>
</evidence>
<evidence type="ECO:0000256" key="1">
    <source>
        <dbReference type="SAM" id="MobiDB-lite"/>
    </source>
</evidence>
<dbReference type="GO" id="GO:0005813">
    <property type="term" value="C:centrosome"/>
    <property type="evidence" value="ECO:0007669"/>
    <property type="project" value="TreeGrafter"/>
</dbReference>
<feature type="region of interest" description="Disordered" evidence="1">
    <location>
        <begin position="214"/>
        <end position="271"/>
    </location>
</feature>
<name>A0A8C0B4Y3_9AVES</name>
<dbReference type="PANTHER" id="PTHR21553:SF22">
    <property type="entry name" value="CENTROSOME-ASSOCIATED PROTEIN ALMS1"/>
    <property type="match status" value="1"/>
</dbReference>
<feature type="region of interest" description="Disordered" evidence="1">
    <location>
        <begin position="391"/>
        <end position="426"/>
    </location>
</feature>